<evidence type="ECO:0000313" key="1">
    <source>
        <dbReference type="EMBL" id="PTP20514.1"/>
    </source>
</evidence>
<name>A0A2T5EJT2_VIBSP</name>
<proteinExistence type="predicted"/>
<accession>A0A2T5EJT2</accession>
<reference evidence="1 2" key="1">
    <citation type="submission" date="2017-11" db="EMBL/GenBank/DDBJ databases">
        <title>Population delineation of vibrios coincides with oyster pathogenicity.</title>
        <authorList>
            <person name="Bruto M."/>
            <person name="Labreuche Y."/>
            <person name="James A."/>
            <person name="Piel D."/>
            <person name="Chenivesse S."/>
            <person name="Petton B."/>
            <person name="Polz M.F."/>
            <person name="Le Roux F."/>
        </authorList>
    </citation>
    <scope>NUCLEOTIDE SEQUENCE [LARGE SCALE GENOMIC DNA]</scope>
    <source>
        <strain evidence="1 2">1F_55</strain>
    </source>
</reference>
<evidence type="ECO:0000313" key="2">
    <source>
        <dbReference type="Proteomes" id="UP000244080"/>
    </source>
</evidence>
<dbReference type="EMBL" id="PIGA01000010">
    <property type="protein sequence ID" value="PTP20514.1"/>
    <property type="molecule type" value="Genomic_DNA"/>
</dbReference>
<dbReference type="InterPro" id="IPR046507">
    <property type="entry name" value="DUF6685"/>
</dbReference>
<dbReference type="AlphaFoldDB" id="A0A2T5EJT2"/>
<dbReference type="Pfam" id="PF20390">
    <property type="entry name" value="DUF6685"/>
    <property type="match status" value="1"/>
</dbReference>
<sequence length="353" mass="40535">MFQKILNNMLDRYSAKRFKKMDEWFSIQLNSIQLTPPLFYKPSADAELLVRWESIFKANNMRCVNSAPFKNRSKYLSDFFADSVIDSTVVDDEFNWGNIDSLTASKGFGQNHSGMINGSWFPDLNSWGAAMYPTHNETEYISYGHHKLAALSADDWENNLRHIQMEGFDDAFIRVVQYQWLCRNVCLNSGGSHHAAMLVHQIKNYGYSYTQRALVTKYSLDIAPIEKLISGGYFIFITSSSAFDLSQSLISEPFEFILNNRIANEIYCYPMNGCSSNGATVYIMHRDAIQIPIDIFESWYQGQVDVGRIIPLLSMLKDTLAFCTHPYLHELSQIHLGDPFRRSDKALRHFLKG</sequence>
<protein>
    <submittedName>
        <fullName evidence="1">Uncharacterized protein</fullName>
    </submittedName>
</protein>
<comment type="caution">
    <text evidence="1">The sequence shown here is derived from an EMBL/GenBank/DDBJ whole genome shotgun (WGS) entry which is preliminary data.</text>
</comment>
<dbReference type="RefSeq" id="WP_017086051.1">
    <property type="nucleotide sequence ID" value="NZ_CAWNZY010000002.1"/>
</dbReference>
<gene>
    <name evidence="1" type="ORF">CWO36_08300</name>
</gene>
<dbReference type="Proteomes" id="UP000244080">
    <property type="component" value="Unassembled WGS sequence"/>
</dbReference>
<organism evidence="1 2">
    <name type="scientific">Vibrio splendidus</name>
    <dbReference type="NCBI Taxonomy" id="29497"/>
    <lineage>
        <taxon>Bacteria</taxon>
        <taxon>Pseudomonadati</taxon>
        <taxon>Pseudomonadota</taxon>
        <taxon>Gammaproteobacteria</taxon>
        <taxon>Vibrionales</taxon>
        <taxon>Vibrionaceae</taxon>
        <taxon>Vibrio</taxon>
    </lineage>
</organism>